<dbReference type="InterPro" id="IPR043128">
    <property type="entry name" value="Rev_trsase/Diguanyl_cyclase"/>
</dbReference>
<dbReference type="Gene3D" id="3.20.20.450">
    <property type="entry name" value="EAL domain"/>
    <property type="match status" value="1"/>
</dbReference>
<feature type="modified residue" description="4-aspartylphosphate" evidence="1">
    <location>
        <position position="54"/>
    </location>
</feature>
<evidence type="ECO:0000259" key="4">
    <source>
        <dbReference type="PROSITE" id="PS50887"/>
    </source>
</evidence>
<protein>
    <submittedName>
        <fullName evidence="5">EAL domain-containing protein</fullName>
    </submittedName>
</protein>
<evidence type="ECO:0000256" key="1">
    <source>
        <dbReference type="PROSITE-ProRule" id="PRU00169"/>
    </source>
</evidence>
<dbReference type="Pfam" id="PF00072">
    <property type="entry name" value="Response_reg"/>
    <property type="match status" value="1"/>
</dbReference>
<feature type="domain" description="GGDEF" evidence="4">
    <location>
        <begin position="172"/>
        <end position="305"/>
    </location>
</feature>
<name>A0ABU9GWE2_9GAMM</name>
<dbReference type="PROSITE" id="PS50883">
    <property type="entry name" value="EAL"/>
    <property type="match status" value="1"/>
</dbReference>
<dbReference type="Gene3D" id="3.30.70.270">
    <property type="match status" value="1"/>
</dbReference>
<comment type="caution">
    <text evidence="5">The sequence shown here is derived from an EMBL/GenBank/DDBJ whole genome shotgun (WGS) entry which is preliminary data.</text>
</comment>
<feature type="domain" description="EAL" evidence="3">
    <location>
        <begin position="314"/>
        <end position="567"/>
    </location>
</feature>
<dbReference type="SMART" id="SM00052">
    <property type="entry name" value="EAL"/>
    <property type="match status" value="1"/>
</dbReference>
<dbReference type="InterPro" id="IPR011006">
    <property type="entry name" value="CheY-like_superfamily"/>
</dbReference>
<evidence type="ECO:0000259" key="2">
    <source>
        <dbReference type="PROSITE" id="PS50110"/>
    </source>
</evidence>
<dbReference type="PANTHER" id="PTHR44757">
    <property type="entry name" value="DIGUANYLATE CYCLASE DGCP"/>
    <property type="match status" value="1"/>
</dbReference>
<dbReference type="NCBIfam" id="TIGR00254">
    <property type="entry name" value="GGDEF"/>
    <property type="match status" value="1"/>
</dbReference>
<dbReference type="RefSeq" id="WP_341601430.1">
    <property type="nucleotide sequence ID" value="NZ_JBAKAW010000002.1"/>
</dbReference>
<sequence length="574" mass="65263">MNILIVDDDLVDRKLIKKMLISDGSHHHDIAEVTCVCEGLNAIENNHFDIILLDYNMPKEDGIEMLIEMRAKPKLGNTAIIMISSSENSALAIECIEAGAQDFLPKGDITRDSLNKALIYAKKRFEAEQRMHNSYLAVKHMAERDQLTGLSNRYHFEEILKVMIANNKRAKNCVALLALDLDNFKNINDTLGHSVGDQILIQTVERIHSCLRQNEGFARLGGDEFAVIIGGICNINQIGMIANRILAEVSKPFLHEGRTLNCSVSIGSALYPNDATESHELLKCADIAMYRSKQSGKSRISFYKKQYQYEFSRRVDIQNSIKEHIEEKNFRLFYQPVYCSKTQIMTGVEALIRWPDTTIHYTPDEFIPIAEECRLIDPLGKWIIASALEQLSLWRQSYETPLTLSINISPIQLQKEILENYLLETVKTYNLKTDSIILEITETAFMENSEEVIEILTSLSNKGFRIALDDFGMGYSSISHLISYPIDIVKLDKSMQSLDGENTKRLKIIESLSLMLKKLDFSLVAEGIETKAQHQLCKKLNIDYLQGFLFSKPMPANEINLVLNDYDKKSAFNN</sequence>
<dbReference type="InterPro" id="IPR029787">
    <property type="entry name" value="Nucleotide_cyclase"/>
</dbReference>
<gene>
    <name evidence="5" type="ORF">V6257_02575</name>
</gene>
<dbReference type="Pfam" id="PF00563">
    <property type="entry name" value="EAL"/>
    <property type="match status" value="1"/>
</dbReference>
<evidence type="ECO:0000313" key="6">
    <source>
        <dbReference type="Proteomes" id="UP001371391"/>
    </source>
</evidence>
<dbReference type="SUPFAM" id="SSF141868">
    <property type="entry name" value="EAL domain-like"/>
    <property type="match status" value="1"/>
</dbReference>
<dbReference type="InterPro" id="IPR001789">
    <property type="entry name" value="Sig_transdc_resp-reg_receiver"/>
</dbReference>
<dbReference type="Gene3D" id="3.40.50.2300">
    <property type="match status" value="1"/>
</dbReference>
<dbReference type="SUPFAM" id="SSF52172">
    <property type="entry name" value="CheY-like"/>
    <property type="match status" value="1"/>
</dbReference>
<dbReference type="EMBL" id="JBAKAW010000002">
    <property type="protein sequence ID" value="MEL0653906.1"/>
    <property type="molecule type" value="Genomic_DNA"/>
</dbReference>
<evidence type="ECO:0000313" key="5">
    <source>
        <dbReference type="EMBL" id="MEL0653906.1"/>
    </source>
</evidence>
<keyword evidence="6" id="KW-1185">Reference proteome</keyword>
<dbReference type="PROSITE" id="PS50110">
    <property type="entry name" value="RESPONSE_REGULATORY"/>
    <property type="match status" value="1"/>
</dbReference>
<dbReference type="Proteomes" id="UP001371391">
    <property type="component" value="Unassembled WGS sequence"/>
</dbReference>
<dbReference type="InterPro" id="IPR000160">
    <property type="entry name" value="GGDEF_dom"/>
</dbReference>
<evidence type="ECO:0000259" key="3">
    <source>
        <dbReference type="PROSITE" id="PS50883"/>
    </source>
</evidence>
<dbReference type="PANTHER" id="PTHR44757:SF2">
    <property type="entry name" value="BIOFILM ARCHITECTURE MAINTENANCE PROTEIN MBAA"/>
    <property type="match status" value="1"/>
</dbReference>
<dbReference type="PROSITE" id="PS50887">
    <property type="entry name" value="GGDEF"/>
    <property type="match status" value="1"/>
</dbReference>
<reference evidence="5 6" key="1">
    <citation type="submission" date="2024-02" db="EMBL/GenBank/DDBJ databases">
        <title>Bacteria isolated from the canopy kelp, Nereocystis luetkeana.</title>
        <authorList>
            <person name="Pfister C.A."/>
            <person name="Younker I.T."/>
            <person name="Light S.H."/>
        </authorList>
    </citation>
    <scope>NUCLEOTIDE SEQUENCE [LARGE SCALE GENOMIC DNA]</scope>
    <source>
        <strain evidence="5 6">TI.1.03</strain>
    </source>
</reference>
<proteinExistence type="predicted"/>
<keyword evidence="1" id="KW-0597">Phosphoprotein</keyword>
<feature type="domain" description="Response regulatory" evidence="2">
    <location>
        <begin position="2"/>
        <end position="121"/>
    </location>
</feature>
<dbReference type="SMART" id="SM00267">
    <property type="entry name" value="GGDEF"/>
    <property type="match status" value="1"/>
</dbReference>
<dbReference type="SMART" id="SM00448">
    <property type="entry name" value="REC"/>
    <property type="match status" value="1"/>
</dbReference>
<dbReference type="Pfam" id="PF00990">
    <property type="entry name" value="GGDEF"/>
    <property type="match status" value="1"/>
</dbReference>
<dbReference type="SUPFAM" id="SSF55073">
    <property type="entry name" value="Nucleotide cyclase"/>
    <property type="match status" value="1"/>
</dbReference>
<dbReference type="InterPro" id="IPR001633">
    <property type="entry name" value="EAL_dom"/>
</dbReference>
<organism evidence="5 6">
    <name type="scientific">Pseudoalteromonas issachenkonii</name>
    <dbReference type="NCBI Taxonomy" id="152297"/>
    <lineage>
        <taxon>Bacteria</taxon>
        <taxon>Pseudomonadati</taxon>
        <taxon>Pseudomonadota</taxon>
        <taxon>Gammaproteobacteria</taxon>
        <taxon>Alteromonadales</taxon>
        <taxon>Pseudoalteromonadaceae</taxon>
        <taxon>Pseudoalteromonas</taxon>
    </lineage>
</organism>
<dbReference type="InterPro" id="IPR035919">
    <property type="entry name" value="EAL_sf"/>
</dbReference>
<dbReference type="InterPro" id="IPR052155">
    <property type="entry name" value="Biofilm_reg_signaling"/>
</dbReference>
<dbReference type="CDD" id="cd01948">
    <property type="entry name" value="EAL"/>
    <property type="match status" value="1"/>
</dbReference>
<dbReference type="CDD" id="cd01949">
    <property type="entry name" value="GGDEF"/>
    <property type="match status" value="1"/>
</dbReference>
<accession>A0ABU9GWE2</accession>